<organism evidence="3 4">
    <name type="scientific">Mucor flavus</name>
    <dbReference type="NCBI Taxonomy" id="439312"/>
    <lineage>
        <taxon>Eukaryota</taxon>
        <taxon>Fungi</taxon>
        <taxon>Fungi incertae sedis</taxon>
        <taxon>Mucoromycota</taxon>
        <taxon>Mucoromycotina</taxon>
        <taxon>Mucoromycetes</taxon>
        <taxon>Mucorales</taxon>
        <taxon>Mucorineae</taxon>
        <taxon>Mucoraceae</taxon>
        <taxon>Mucor</taxon>
    </lineage>
</organism>
<feature type="region of interest" description="Disordered" evidence="1">
    <location>
        <begin position="1"/>
        <end position="20"/>
    </location>
</feature>
<sequence length="101" mass="11139">MSSKDGFYTETPLGNGQDNGIFSTPDQRNLIIGCTLGVVLFISILVGCIFAVKLYYRQDPEEEDDEEAWMIEIKQSLVLNPGSQFSLAIQRASEIPSSPPP</sequence>
<evidence type="ECO:0000256" key="1">
    <source>
        <dbReference type="SAM" id="MobiDB-lite"/>
    </source>
</evidence>
<keyword evidence="2" id="KW-1133">Transmembrane helix</keyword>
<feature type="transmembrane region" description="Helical" evidence="2">
    <location>
        <begin position="30"/>
        <end position="52"/>
    </location>
</feature>
<dbReference type="Proteomes" id="UP001473302">
    <property type="component" value="Unassembled WGS sequence"/>
</dbReference>
<keyword evidence="4" id="KW-1185">Reference proteome</keyword>
<comment type="caution">
    <text evidence="3">The sequence shown here is derived from an EMBL/GenBank/DDBJ whole genome shotgun (WGS) entry which is preliminary data.</text>
</comment>
<keyword evidence="2" id="KW-0812">Transmembrane</keyword>
<evidence type="ECO:0000256" key="2">
    <source>
        <dbReference type="SAM" id="Phobius"/>
    </source>
</evidence>
<name>A0ABP9YMZ5_9FUNG</name>
<accession>A0ABP9YMZ5</accession>
<protein>
    <submittedName>
        <fullName evidence="3">Uncharacterized protein</fullName>
    </submittedName>
</protein>
<dbReference type="EMBL" id="BAABUK010000003">
    <property type="protein sequence ID" value="GAA5808225.1"/>
    <property type="molecule type" value="Genomic_DNA"/>
</dbReference>
<evidence type="ECO:0000313" key="3">
    <source>
        <dbReference type="EMBL" id="GAA5808225.1"/>
    </source>
</evidence>
<gene>
    <name evidence="3" type="ORF">MFLAVUS_001610</name>
</gene>
<proteinExistence type="predicted"/>
<evidence type="ECO:0000313" key="4">
    <source>
        <dbReference type="Proteomes" id="UP001473302"/>
    </source>
</evidence>
<reference evidence="3 4" key="1">
    <citation type="submission" date="2024-04" db="EMBL/GenBank/DDBJ databases">
        <title>genome sequences of Mucor flavus KT1a and Helicostylum pulchrum KT1b strains isolated from the surface of a dry-aged beef.</title>
        <authorList>
            <person name="Toyotome T."/>
            <person name="Hosono M."/>
            <person name="Torimaru M."/>
            <person name="Fukuda K."/>
            <person name="Mikami N."/>
        </authorList>
    </citation>
    <scope>NUCLEOTIDE SEQUENCE [LARGE SCALE GENOMIC DNA]</scope>
    <source>
        <strain evidence="3 4">KT1a</strain>
    </source>
</reference>
<keyword evidence="2" id="KW-0472">Membrane</keyword>